<dbReference type="SUPFAM" id="SSF109604">
    <property type="entry name" value="HD-domain/PDEase-like"/>
    <property type="match status" value="1"/>
</dbReference>
<dbReference type="PANTHER" id="PTHR36442">
    <property type="entry name" value="CYCLIC-DI-AMP PHOSPHODIESTERASE PGPH"/>
    <property type="match status" value="1"/>
</dbReference>
<name>A0A0H5SFN7_HERHM</name>
<sequence>MISDKGKKIDSKIFITILPLTAMLTVFFSKILYKAEIIEILKVSITTLLTTTAVVFYIRFHSCFNNVKYSSIIIFISYMMSILLVMLTKNPQNFIFWILGGIINAMLIDKTLGLLIYFNMVFLLSMNYIVGPEVIIHFLIMGILFVLLSDALKSKSTVIYASIILLSTNITLTFVINNFIFDASNTDYLLSFFSIFAVLVTAFLMSQLYKKISKITAIEMAENDYDIPNITEASENTEVNIGQITPEIAENIPDTDKQISSELNENIKDTDKLYAYEEDTRANDEQVSSATAEETDDLYKQFTSENNDNIKDSDNVDITDANIRDTNIIQNITRTSYDVLLSDDNELMQKVKNFSEKLYKHSRLIGDLSARAAKLIGADEDLAKAGGYYHEIGKINGFNYIEEGLKLADEYSFPEKLKNIIRQHNIKYDKPTFKESAIVMISDNVATTIEYIEKTGEAKIAPDKIIDDIFRMRMEKGTFDESGLTVKEFKLLKEFFRNEFKSTGNNYKEEN</sequence>
<feature type="transmembrane region" description="Helical" evidence="1">
    <location>
        <begin position="40"/>
        <end position="60"/>
    </location>
</feature>
<feature type="transmembrane region" description="Helical" evidence="1">
    <location>
        <begin position="66"/>
        <end position="87"/>
    </location>
</feature>
<dbReference type="RefSeq" id="WP_103202397.1">
    <property type="nucleotide sequence ID" value="NZ_CVTD020000015.1"/>
</dbReference>
<dbReference type="EMBL" id="CVTD020000015">
    <property type="protein sequence ID" value="CRZ34274.1"/>
    <property type="molecule type" value="Genomic_DNA"/>
</dbReference>
<dbReference type="InterPro" id="IPR006675">
    <property type="entry name" value="HDIG_dom"/>
</dbReference>
<dbReference type="OrthoDB" id="9806952at2"/>
<dbReference type="NCBIfam" id="TIGR00277">
    <property type="entry name" value="HDIG"/>
    <property type="match status" value="1"/>
</dbReference>
<feature type="transmembrane region" description="Helical" evidence="1">
    <location>
        <begin position="13"/>
        <end position="33"/>
    </location>
</feature>
<feature type="transmembrane region" description="Helical" evidence="1">
    <location>
        <begin position="188"/>
        <end position="205"/>
    </location>
</feature>
<accession>A0A0H5SFN7</accession>
<keyword evidence="1" id="KW-1133">Transmembrane helix</keyword>
<gene>
    <name evidence="3" type="ORF">HHT355_1072</name>
</gene>
<evidence type="ECO:0000313" key="4">
    <source>
        <dbReference type="Proteomes" id="UP000236497"/>
    </source>
</evidence>
<evidence type="ECO:0000313" key="3">
    <source>
        <dbReference type="EMBL" id="CRZ34274.1"/>
    </source>
</evidence>
<feature type="transmembrane region" description="Helical" evidence="1">
    <location>
        <begin position="94"/>
        <end position="117"/>
    </location>
</feature>
<dbReference type="Proteomes" id="UP000236497">
    <property type="component" value="Unassembled WGS sequence"/>
</dbReference>
<keyword evidence="4" id="KW-1185">Reference proteome</keyword>
<dbReference type="InterPro" id="IPR006674">
    <property type="entry name" value="HD_domain"/>
</dbReference>
<protein>
    <recommendedName>
        <fullName evidence="2">HD domain-containing protein</fullName>
    </recommendedName>
</protein>
<feature type="transmembrane region" description="Helical" evidence="1">
    <location>
        <begin position="129"/>
        <end position="148"/>
    </location>
</feature>
<organism evidence="3 4">
    <name type="scientific">Herbinix hemicellulosilytica</name>
    <dbReference type="NCBI Taxonomy" id="1564487"/>
    <lineage>
        <taxon>Bacteria</taxon>
        <taxon>Bacillati</taxon>
        <taxon>Bacillota</taxon>
        <taxon>Clostridia</taxon>
        <taxon>Lachnospirales</taxon>
        <taxon>Lachnospiraceae</taxon>
        <taxon>Herbinix</taxon>
    </lineage>
</organism>
<evidence type="ECO:0000259" key="2">
    <source>
        <dbReference type="Pfam" id="PF01966"/>
    </source>
</evidence>
<feature type="transmembrane region" description="Helical" evidence="1">
    <location>
        <begin position="157"/>
        <end position="176"/>
    </location>
</feature>
<dbReference type="InterPro" id="IPR003607">
    <property type="entry name" value="HD/PDEase_dom"/>
</dbReference>
<dbReference type="InterPro" id="IPR052722">
    <property type="entry name" value="PgpH_phosphodiesterase"/>
</dbReference>
<dbReference type="Gene3D" id="1.10.3210.10">
    <property type="entry name" value="Hypothetical protein af1432"/>
    <property type="match status" value="1"/>
</dbReference>
<keyword evidence="1" id="KW-0472">Membrane</keyword>
<reference evidence="3 4" key="1">
    <citation type="submission" date="2015-06" db="EMBL/GenBank/DDBJ databases">
        <authorList>
            <person name="Wibberg Daniel"/>
        </authorList>
    </citation>
    <scope>NUCLEOTIDE SEQUENCE [LARGE SCALE GENOMIC DNA]</scope>
    <source>
        <strain evidence="3 4">T3/55T</strain>
    </source>
</reference>
<dbReference type="PANTHER" id="PTHR36442:SF1">
    <property type="entry name" value="CYCLIC-DI-AMP PHOSPHODIESTERASE PGPH"/>
    <property type="match status" value="1"/>
</dbReference>
<dbReference type="CDD" id="cd00077">
    <property type="entry name" value="HDc"/>
    <property type="match status" value="1"/>
</dbReference>
<dbReference type="AlphaFoldDB" id="A0A0H5SFN7"/>
<keyword evidence="1" id="KW-0812">Transmembrane</keyword>
<proteinExistence type="predicted"/>
<dbReference type="Pfam" id="PF01966">
    <property type="entry name" value="HD"/>
    <property type="match status" value="1"/>
</dbReference>
<feature type="domain" description="HD" evidence="2">
    <location>
        <begin position="359"/>
        <end position="446"/>
    </location>
</feature>
<evidence type="ECO:0000256" key="1">
    <source>
        <dbReference type="SAM" id="Phobius"/>
    </source>
</evidence>